<reference evidence="3" key="1">
    <citation type="submission" date="2019-08" db="EMBL/GenBank/DDBJ databases">
        <authorList>
            <person name="Kucharzyk K."/>
            <person name="Murdoch R.W."/>
            <person name="Higgins S."/>
            <person name="Loffler F."/>
        </authorList>
    </citation>
    <scope>NUCLEOTIDE SEQUENCE</scope>
</reference>
<keyword evidence="1" id="KW-0812">Transmembrane</keyword>
<proteinExistence type="predicted"/>
<name>A0A644XRZ3_9ZZZZ</name>
<organism evidence="3">
    <name type="scientific">bioreactor metagenome</name>
    <dbReference type="NCBI Taxonomy" id="1076179"/>
    <lineage>
        <taxon>unclassified sequences</taxon>
        <taxon>metagenomes</taxon>
        <taxon>ecological metagenomes</taxon>
    </lineage>
</organism>
<evidence type="ECO:0000313" key="3">
    <source>
        <dbReference type="EMBL" id="MPM19010.1"/>
    </source>
</evidence>
<keyword evidence="1" id="KW-0472">Membrane</keyword>
<feature type="transmembrane region" description="Helical" evidence="1">
    <location>
        <begin position="145"/>
        <end position="164"/>
    </location>
</feature>
<gene>
    <name evidence="3" type="ORF">SDC9_65428</name>
</gene>
<protein>
    <recommendedName>
        <fullName evidence="2">DZANK-type domain-containing protein</fullName>
    </recommendedName>
</protein>
<keyword evidence="1" id="KW-1133">Transmembrane helix</keyword>
<feature type="transmembrane region" description="Helical" evidence="1">
    <location>
        <begin position="231"/>
        <end position="252"/>
    </location>
</feature>
<evidence type="ECO:0000256" key="1">
    <source>
        <dbReference type="SAM" id="Phobius"/>
    </source>
</evidence>
<evidence type="ECO:0000259" key="2">
    <source>
        <dbReference type="Pfam" id="PF12773"/>
    </source>
</evidence>
<comment type="caution">
    <text evidence="3">The sequence shown here is derived from an EMBL/GenBank/DDBJ whole genome shotgun (WGS) entry which is preliminary data.</text>
</comment>
<feature type="transmembrane region" description="Helical" evidence="1">
    <location>
        <begin position="264"/>
        <end position="286"/>
    </location>
</feature>
<feature type="transmembrane region" description="Helical" evidence="1">
    <location>
        <begin position="356"/>
        <end position="376"/>
    </location>
</feature>
<dbReference type="AlphaFoldDB" id="A0A644XRZ3"/>
<feature type="transmembrane region" description="Helical" evidence="1">
    <location>
        <begin position="107"/>
        <end position="125"/>
    </location>
</feature>
<dbReference type="EMBL" id="VSSQ01003093">
    <property type="protein sequence ID" value="MPM19010.1"/>
    <property type="molecule type" value="Genomic_DNA"/>
</dbReference>
<feature type="domain" description="DZANK-type" evidence="2">
    <location>
        <begin position="5"/>
        <end position="54"/>
    </location>
</feature>
<accession>A0A644XRZ3</accession>
<dbReference type="Pfam" id="PF12773">
    <property type="entry name" value="DZR"/>
    <property type="match status" value="1"/>
</dbReference>
<sequence length="481" mass="53278">MDQTCAKCGAELPDGAKFCLACGSRVVFEPGKTRFCMHCGTALPAGAKFCLQCGGAADIPAAASPAIAVSGAANPPQEAPATVKPEEVPAEARTADMIQYYYRRSKAIRNVVLSIPILIYFILFFSDIDSYLWDIRAYIEVNSIHDGFVVTLIALMLIVPYWIISEAVIRTRRRNAICEAGMDGIQFKAALQKYKSMKMEGKLRPEADPGPIPDDMTAAVAIRSRYRKRSAAAQVVLIAIWLLFFLIPTVFLPEQVEAFYDDHGMVIFLLVILYTIGHFAIIIPLLRRRREKQCRKAGFDGKRLLEILYQYKTLKSEKRQWAAQEPARKQREEAQLATERLAAAKPAKPGRTTKKWLIVVLIVVISIGGIFMGNIFSGSSSYGAARTLDGLYIDAEGMKNLTLGVNLVYPPDLILFTSGGDVYFSQYEVVHSDAEMKQYGNHYTYKISGNTITINGNTEYTGTINGNTISLVGKTFIPGEY</sequence>
<dbReference type="InterPro" id="IPR025874">
    <property type="entry name" value="DZR"/>
</dbReference>